<dbReference type="AlphaFoldDB" id="A0AAW1RMW9"/>
<reference evidence="2 3" key="1">
    <citation type="journal article" date="2024" name="Nat. Commun.">
        <title>Phylogenomics reveals the evolutionary origins of lichenization in chlorophyte algae.</title>
        <authorList>
            <person name="Puginier C."/>
            <person name="Libourel C."/>
            <person name="Otte J."/>
            <person name="Skaloud P."/>
            <person name="Haon M."/>
            <person name="Grisel S."/>
            <person name="Petersen M."/>
            <person name="Berrin J.G."/>
            <person name="Delaux P.M."/>
            <person name="Dal Grande F."/>
            <person name="Keller J."/>
        </authorList>
    </citation>
    <scope>NUCLEOTIDE SEQUENCE [LARGE SCALE GENOMIC DNA]</scope>
    <source>
        <strain evidence="2 3">SAG 245.80</strain>
    </source>
</reference>
<dbReference type="Proteomes" id="UP001445335">
    <property type="component" value="Unassembled WGS sequence"/>
</dbReference>
<evidence type="ECO:0000313" key="3">
    <source>
        <dbReference type="Proteomes" id="UP001445335"/>
    </source>
</evidence>
<evidence type="ECO:0000313" key="2">
    <source>
        <dbReference type="EMBL" id="KAK9835129.1"/>
    </source>
</evidence>
<gene>
    <name evidence="2" type="ORF">WJX81_000173</name>
</gene>
<name>A0AAW1RMW9_9CHLO</name>
<protein>
    <submittedName>
        <fullName evidence="2">Uncharacterized protein</fullName>
    </submittedName>
</protein>
<organism evidence="2 3">
    <name type="scientific">Elliptochloris bilobata</name>
    <dbReference type="NCBI Taxonomy" id="381761"/>
    <lineage>
        <taxon>Eukaryota</taxon>
        <taxon>Viridiplantae</taxon>
        <taxon>Chlorophyta</taxon>
        <taxon>core chlorophytes</taxon>
        <taxon>Trebouxiophyceae</taxon>
        <taxon>Trebouxiophyceae incertae sedis</taxon>
        <taxon>Elliptochloris clade</taxon>
        <taxon>Elliptochloris</taxon>
    </lineage>
</organism>
<comment type="caution">
    <text evidence="2">The sequence shown here is derived from an EMBL/GenBank/DDBJ whole genome shotgun (WGS) entry which is preliminary data.</text>
</comment>
<accession>A0AAW1RMW9</accession>
<feature type="region of interest" description="Disordered" evidence="1">
    <location>
        <begin position="1"/>
        <end position="52"/>
    </location>
</feature>
<evidence type="ECO:0000256" key="1">
    <source>
        <dbReference type="SAM" id="MobiDB-lite"/>
    </source>
</evidence>
<proteinExistence type="predicted"/>
<keyword evidence="3" id="KW-1185">Reference proteome</keyword>
<feature type="compositionally biased region" description="Low complexity" evidence="1">
    <location>
        <begin position="36"/>
        <end position="48"/>
    </location>
</feature>
<sequence>MPGTGSARCVRPSRRSSGPWPPTNRLAGGCLRCHSPRPLQRPSSPLRPHAASHQPLRSFYLEEKRASGKQLQYVKEKLAAMQLERAVAAAWPLPAPLPVEWAPMLDDGRRLHHVEVPLPLVWGRAMSTRRSSTS</sequence>
<dbReference type="EMBL" id="JALJOU010000029">
    <property type="protein sequence ID" value="KAK9835129.1"/>
    <property type="molecule type" value="Genomic_DNA"/>
</dbReference>